<evidence type="ECO:0000313" key="2">
    <source>
        <dbReference type="Proteomes" id="UP000004491"/>
    </source>
</evidence>
<protein>
    <submittedName>
        <fullName evidence="1">Uncharacterized protein</fullName>
    </submittedName>
</protein>
<reference evidence="1" key="1">
    <citation type="journal article" date="2011" name="ISME J.">
        <title>The endosymbionts of the deep-sea tubeworms Riftia pachyptila and Tevnia jerichonana share an identical physiology as revealed by proteogenomic analyses.</title>
        <authorList>
            <person name="Gardebrecht A."/>
            <person name="Markert S."/>
            <person name="Felbeck H."/>
            <person name="Thuermer A."/>
            <person name="Albrecht D."/>
            <person name="Wollherr A."/>
            <person name="Kabisch J."/>
            <person name="Lehmann R."/>
            <person name="Daniel R."/>
            <person name="Liesegang H."/>
            <person name="Hecker M."/>
            <person name="Sievert S.M."/>
            <person name="Schweder T."/>
        </authorList>
    </citation>
    <scope>NUCLEOTIDE SEQUENCE [LARGE SCALE GENOMIC DNA]</scope>
</reference>
<dbReference type="Proteomes" id="UP000004491">
    <property type="component" value="Unassembled WGS sequence"/>
</dbReference>
<dbReference type="EMBL" id="AFOC01000076">
    <property type="protein sequence ID" value="EGV50554.1"/>
    <property type="molecule type" value="Genomic_DNA"/>
</dbReference>
<evidence type="ECO:0000313" key="1">
    <source>
        <dbReference type="EMBL" id="EGV50554.1"/>
    </source>
</evidence>
<organism evidence="1 2">
    <name type="scientific">endosymbiont of Riftia pachyptila</name>
    <name type="common">vent Ph05</name>
    <dbReference type="NCBI Taxonomy" id="1048808"/>
    <lineage>
        <taxon>Bacteria</taxon>
        <taxon>Pseudomonadati</taxon>
        <taxon>Pseudomonadota</taxon>
        <taxon>Gammaproteobacteria</taxon>
        <taxon>sulfur-oxidizing symbionts</taxon>
    </lineage>
</organism>
<sequence>MFEGHNYHPPERLRRYLKEKEIHHLIGIDHHQPGKERSPRP</sequence>
<comment type="caution">
    <text evidence="1">The sequence shown here is derived from an EMBL/GenBank/DDBJ whole genome shotgun (WGS) entry which is preliminary data.</text>
</comment>
<dbReference type="AlphaFoldDB" id="G2DFR8"/>
<accession>G2DFR8</accession>
<keyword evidence="2" id="KW-1185">Reference proteome</keyword>
<name>G2DFR8_9GAMM</name>
<proteinExistence type="predicted"/>
<gene>
    <name evidence="1" type="ORF">Rifp1Sym_cw00220</name>
</gene>